<dbReference type="InterPro" id="IPR053926">
    <property type="entry name" value="RecX_HTH_1st"/>
</dbReference>
<dbReference type="EMBL" id="VGLS01000005">
    <property type="protein sequence ID" value="MBM3222253.1"/>
    <property type="molecule type" value="Genomic_DNA"/>
</dbReference>
<dbReference type="HAMAP" id="MF_01114">
    <property type="entry name" value="RecX"/>
    <property type="match status" value="1"/>
</dbReference>
<evidence type="ECO:0000256" key="4">
    <source>
        <dbReference type="ARBA" id="ARBA00022490"/>
    </source>
</evidence>
<feature type="domain" description="RecX second three-helical" evidence="6">
    <location>
        <begin position="69"/>
        <end position="109"/>
    </location>
</feature>
<evidence type="ECO:0000256" key="2">
    <source>
        <dbReference type="ARBA" id="ARBA00009695"/>
    </source>
</evidence>
<evidence type="ECO:0000256" key="5">
    <source>
        <dbReference type="HAMAP-Rule" id="MF_01114"/>
    </source>
</evidence>
<evidence type="ECO:0000259" key="7">
    <source>
        <dbReference type="Pfam" id="PF21981"/>
    </source>
</evidence>
<evidence type="ECO:0000313" key="10">
    <source>
        <dbReference type="Proteomes" id="UP000712673"/>
    </source>
</evidence>
<dbReference type="InterPro" id="IPR053925">
    <property type="entry name" value="RecX_HTH_3rd"/>
</dbReference>
<evidence type="ECO:0000313" key="9">
    <source>
        <dbReference type="EMBL" id="MBM3222253.1"/>
    </source>
</evidence>
<accession>A0A938B1W5</accession>
<dbReference type="InterPro" id="IPR053924">
    <property type="entry name" value="RecX_HTH_2nd"/>
</dbReference>
<feature type="domain" description="RecX first three-helical" evidence="8">
    <location>
        <begin position="23"/>
        <end position="62"/>
    </location>
</feature>
<evidence type="ECO:0000259" key="8">
    <source>
        <dbReference type="Pfam" id="PF21982"/>
    </source>
</evidence>
<name>A0A938B1W5_UNCTE</name>
<dbReference type="Pfam" id="PF02631">
    <property type="entry name" value="RecX_HTH2"/>
    <property type="match status" value="1"/>
</dbReference>
<comment type="function">
    <text evidence="5">Modulates RecA activity.</text>
</comment>
<dbReference type="GO" id="GO:0006282">
    <property type="term" value="P:regulation of DNA repair"/>
    <property type="evidence" value="ECO:0007669"/>
    <property type="project" value="UniProtKB-UniRule"/>
</dbReference>
<dbReference type="AlphaFoldDB" id="A0A938B1W5"/>
<evidence type="ECO:0000256" key="3">
    <source>
        <dbReference type="ARBA" id="ARBA00018111"/>
    </source>
</evidence>
<comment type="caution">
    <text evidence="9">The sequence shown here is derived from an EMBL/GenBank/DDBJ whole genome shotgun (WGS) entry which is preliminary data.</text>
</comment>
<comment type="similarity">
    <text evidence="2 5">Belongs to the RecX family.</text>
</comment>
<organism evidence="9 10">
    <name type="scientific">Tectimicrobiota bacterium</name>
    <dbReference type="NCBI Taxonomy" id="2528274"/>
    <lineage>
        <taxon>Bacteria</taxon>
        <taxon>Pseudomonadati</taxon>
        <taxon>Nitrospinota/Tectimicrobiota group</taxon>
        <taxon>Candidatus Tectimicrobiota</taxon>
    </lineage>
</organism>
<feature type="domain" description="RecX third three-helical" evidence="7">
    <location>
        <begin position="118"/>
        <end position="165"/>
    </location>
</feature>
<dbReference type="GO" id="GO:0005737">
    <property type="term" value="C:cytoplasm"/>
    <property type="evidence" value="ECO:0007669"/>
    <property type="project" value="UniProtKB-SubCell"/>
</dbReference>
<dbReference type="PANTHER" id="PTHR33602:SF1">
    <property type="entry name" value="REGULATORY PROTEIN RECX FAMILY PROTEIN"/>
    <property type="match status" value="1"/>
</dbReference>
<evidence type="ECO:0000256" key="1">
    <source>
        <dbReference type="ARBA" id="ARBA00004496"/>
    </source>
</evidence>
<dbReference type="Pfam" id="PF21981">
    <property type="entry name" value="RecX_HTH3"/>
    <property type="match status" value="1"/>
</dbReference>
<dbReference type="Gene3D" id="1.10.10.10">
    <property type="entry name" value="Winged helix-like DNA-binding domain superfamily/Winged helix DNA-binding domain"/>
    <property type="match status" value="3"/>
</dbReference>
<dbReference type="Proteomes" id="UP000712673">
    <property type="component" value="Unassembled WGS sequence"/>
</dbReference>
<evidence type="ECO:0000259" key="6">
    <source>
        <dbReference type="Pfam" id="PF02631"/>
    </source>
</evidence>
<sequence length="175" mass="19775">MHQETPDTPADLPVHEARTLEAALTMAIQYVVARPRTAHEVRQKLGRSGVTEAVATAVIAQLRARGFLDDAAYTRAYVTSRLTHRGYGPQRLRRELQQRGVGRQLVEETVVQSLDTEDILVAARQQAAKRWGRLTREVDLARRRQKVYDFLRRRGFTAAIAQQVLAEVVADPMAY</sequence>
<keyword evidence="4 5" id="KW-0963">Cytoplasm</keyword>
<gene>
    <name evidence="5" type="primary">recX</name>
    <name evidence="9" type="ORF">FJZ47_00395</name>
</gene>
<dbReference type="PANTHER" id="PTHR33602">
    <property type="entry name" value="REGULATORY PROTEIN RECX FAMILY PROTEIN"/>
    <property type="match status" value="1"/>
</dbReference>
<dbReference type="Pfam" id="PF21982">
    <property type="entry name" value="RecX_HTH1"/>
    <property type="match status" value="1"/>
</dbReference>
<reference evidence="9" key="1">
    <citation type="submission" date="2019-03" db="EMBL/GenBank/DDBJ databases">
        <title>Lake Tanganyika Metagenome-Assembled Genomes (MAGs).</title>
        <authorList>
            <person name="Tran P."/>
        </authorList>
    </citation>
    <scope>NUCLEOTIDE SEQUENCE</scope>
    <source>
        <strain evidence="9">K_DeepCast_65m_m2_066</strain>
    </source>
</reference>
<dbReference type="InterPro" id="IPR036388">
    <property type="entry name" value="WH-like_DNA-bd_sf"/>
</dbReference>
<proteinExistence type="inferred from homology"/>
<protein>
    <recommendedName>
        <fullName evidence="3 5">Regulatory protein RecX</fullName>
    </recommendedName>
</protein>
<dbReference type="InterPro" id="IPR003783">
    <property type="entry name" value="Regulatory_RecX"/>
</dbReference>
<comment type="subcellular location">
    <subcellularLocation>
        <location evidence="1 5">Cytoplasm</location>
    </subcellularLocation>
</comment>